<dbReference type="SUPFAM" id="SSF56645">
    <property type="entry name" value="Acyl-CoA dehydrogenase NM domain-like"/>
    <property type="match status" value="1"/>
</dbReference>
<keyword evidence="4 6" id="KW-0274">FAD</keyword>
<evidence type="ECO:0000256" key="3">
    <source>
        <dbReference type="ARBA" id="ARBA00022630"/>
    </source>
</evidence>
<feature type="binding site" evidence="6">
    <location>
        <position position="580"/>
    </location>
    <ligand>
        <name>FAD</name>
        <dbReference type="ChEBI" id="CHEBI:57692"/>
    </ligand>
</feature>
<feature type="binding site" evidence="6">
    <location>
        <position position="622"/>
    </location>
    <ligand>
        <name>FAD</name>
        <dbReference type="ChEBI" id="CHEBI:57692"/>
    </ligand>
</feature>
<dbReference type="PANTHER" id="PTHR19370">
    <property type="entry name" value="NADH-CYTOCHROME B5 REDUCTASE"/>
    <property type="match status" value="1"/>
</dbReference>
<evidence type="ECO:0000256" key="5">
    <source>
        <dbReference type="ARBA" id="ARBA00023002"/>
    </source>
</evidence>
<dbReference type="Gene3D" id="1.20.140.10">
    <property type="entry name" value="Butyryl-CoA Dehydrogenase, subunit A, domain 3"/>
    <property type="match status" value="1"/>
</dbReference>
<evidence type="ECO:0000256" key="6">
    <source>
        <dbReference type="PIRSR" id="PIRSR601834-1"/>
    </source>
</evidence>
<feature type="binding site" evidence="6">
    <location>
        <position position="581"/>
    </location>
    <ligand>
        <name>FAD</name>
        <dbReference type="ChEBI" id="CHEBI:57692"/>
    </ligand>
</feature>
<dbReference type="PROSITE" id="PS51384">
    <property type="entry name" value="FAD_FR"/>
    <property type="match status" value="1"/>
</dbReference>
<dbReference type="GO" id="GO:0050660">
    <property type="term" value="F:flavin adenine dinucleotide binding"/>
    <property type="evidence" value="ECO:0007669"/>
    <property type="project" value="InterPro"/>
</dbReference>
<protein>
    <submittedName>
        <fullName evidence="9">Probable acyl-CoA dehydrogenase fadE25</fullName>
    </submittedName>
</protein>
<dbReference type="CDD" id="cd06183">
    <property type="entry name" value="cyt_b5_reduct_like"/>
    <property type="match status" value="1"/>
</dbReference>
<dbReference type="Proteomes" id="UP000694843">
    <property type="component" value="Unplaced"/>
</dbReference>
<feature type="binding site" evidence="6">
    <location>
        <position position="554"/>
    </location>
    <ligand>
        <name>FAD</name>
        <dbReference type="ChEBI" id="CHEBI:57692"/>
    </ligand>
</feature>
<dbReference type="InterPro" id="IPR013786">
    <property type="entry name" value="AcylCoA_DH/ox_N"/>
</dbReference>
<dbReference type="Gene3D" id="2.40.110.10">
    <property type="entry name" value="Butyryl-CoA Dehydrogenase, subunit A, domain 2"/>
    <property type="match status" value="1"/>
</dbReference>
<evidence type="ECO:0000313" key="9">
    <source>
        <dbReference type="RefSeq" id="XP_018011435.1"/>
    </source>
</evidence>
<evidence type="ECO:0000259" key="7">
    <source>
        <dbReference type="PROSITE" id="PS51384"/>
    </source>
</evidence>
<dbReference type="InterPro" id="IPR009075">
    <property type="entry name" value="AcylCo_DH/oxidase_C"/>
</dbReference>
<dbReference type="InterPro" id="IPR001834">
    <property type="entry name" value="CBR-like"/>
</dbReference>
<dbReference type="PRINTS" id="PR00406">
    <property type="entry name" value="CYTB5RDTASE"/>
</dbReference>
<evidence type="ECO:0000256" key="4">
    <source>
        <dbReference type="ARBA" id="ARBA00022827"/>
    </source>
</evidence>
<dbReference type="InterPro" id="IPR036250">
    <property type="entry name" value="AcylCo_DH-like_C"/>
</dbReference>
<sequence>MKSWGSGEYWGVGAEFDPDWMLTPQQRELRDKLVELCRSSIRPKAAAADRHYVYPRESLQALASLDLLALLVPESLGGLGASFVTCAMVVETIARYGCPSTALVYCMHLLATSMLLYRHSDNPTITALLKDINQKKLIGTSVHSDPTTGGHFWYPLSSKSAFVSDNLVRYLKYGSWSTSAGYADFYAVVTASPDSKPDPSNMTTFLCFRDEVRAYAEDWQAMGMHGNMSGEVVIDCELPTSRIVGKPGDGASNNSEAATSAFCVFTSACWNGIAMACLDVAKKHVTRNAHGDVGMRVCDYPAVQDHFGSSLTATTAARLTLFSLCQQLDRVSNNNDWSLETTLKLPRSPYTFWLFQVKATASENASRVAGQMLKACGGNGYKSELGLERLFRDAKAGCVMAPTTEVVNSIVGQVVLLGADVLDLWNQKPNQRVLHQELSKLSLSDKEELLKTLTEDIAGEKSPPATEPYEDFDNPFSTAPARYLGKEFEDGGKFRSALEPKTWTSLKLLSRTDLTPSVTSFRFSLPSGTNHSGLMPGQYVKVRVETPDHGAHERFFSPASPPSDASGIEIVVRYESHGVVSDRFRNMRVGSSIACRGPCGGFEYTPNSLAEVTLLASGGGITPGLQLIRTVLSCDADTTKLALVYYAATRDEILYRSELESYASTKKNFRLVLSLGEASEGWTGEEGFIDQRKLDRHVPKNTSRTHKILVCGGPQMSISCCHGLRLLGFRSTQIFVFGQFGDELIRKVYGRNALLSTHTCY</sequence>
<dbReference type="GO" id="GO:0016627">
    <property type="term" value="F:oxidoreductase activity, acting on the CH-CH group of donors"/>
    <property type="evidence" value="ECO:0007669"/>
    <property type="project" value="InterPro"/>
</dbReference>
<dbReference type="InterPro" id="IPR017938">
    <property type="entry name" value="Riboflavin_synthase-like_b-brl"/>
</dbReference>
<dbReference type="InterPro" id="IPR037069">
    <property type="entry name" value="AcylCoA_DH/ox_N_sf"/>
</dbReference>
<dbReference type="Gene3D" id="1.10.540.10">
    <property type="entry name" value="Acyl-CoA dehydrogenase/oxidase, N-terminal domain"/>
    <property type="match status" value="1"/>
</dbReference>
<comment type="cofactor">
    <cofactor evidence="1 6">
        <name>FAD</name>
        <dbReference type="ChEBI" id="CHEBI:57692"/>
    </cofactor>
</comment>
<dbReference type="CDD" id="cd00567">
    <property type="entry name" value="ACAD"/>
    <property type="match status" value="1"/>
</dbReference>
<dbReference type="RefSeq" id="XP_018011435.1">
    <property type="nucleotide sequence ID" value="XM_018155946.2"/>
</dbReference>
<organism evidence="8 9">
    <name type="scientific">Hyalella azteca</name>
    <name type="common">Amphipod</name>
    <dbReference type="NCBI Taxonomy" id="294128"/>
    <lineage>
        <taxon>Eukaryota</taxon>
        <taxon>Metazoa</taxon>
        <taxon>Ecdysozoa</taxon>
        <taxon>Arthropoda</taxon>
        <taxon>Crustacea</taxon>
        <taxon>Multicrustacea</taxon>
        <taxon>Malacostraca</taxon>
        <taxon>Eumalacostraca</taxon>
        <taxon>Peracarida</taxon>
        <taxon>Amphipoda</taxon>
        <taxon>Senticaudata</taxon>
        <taxon>Talitrida</taxon>
        <taxon>Talitroidea</taxon>
        <taxon>Hyalellidae</taxon>
        <taxon>Hyalella</taxon>
    </lineage>
</organism>
<dbReference type="InterPro" id="IPR008333">
    <property type="entry name" value="Cbr1-like_FAD-bd_dom"/>
</dbReference>
<proteinExistence type="inferred from homology"/>
<dbReference type="Gene3D" id="3.40.50.80">
    <property type="entry name" value="Nucleotide-binding domain of ferredoxin-NADP reductase (FNR) module"/>
    <property type="match status" value="1"/>
</dbReference>
<feature type="binding site" evidence="6">
    <location>
        <position position="571"/>
    </location>
    <ligand>
        <name>FAD</name>
        <dbReference type="ChEBI" id="CHEBI:57692"/>
    </ligand>
</feature>
<dbReference type="InterPro" id="IPR039261">
    <property type="entry name" value="FNR_nucleotide-bd"/>
</dbReference>
<comment type="similarity">
    <text evidence="2">Belongs to the acyl-CoA dehydrogenase family.</text>
</comment>
<evidence type="ECO:0000313" key="8">
    <source>
        <dbReference type="Proteomes" id="UP000694843"/>
    </source>
</evidence>
<dbReference type="InterPro" id="IPR009100">
    <property type="entry name" value="AcylCoA_DH/oxidase_NM_dom_sf"/>
</dbReference>
<name>A0A8B7NCW4_HYAAZ</name>
<keyword evidence="8" id="KW-1185">Reference proteome</keyword>
<dbReference type="InterPro" id="IPR046373">
    <property type="entry name" value="Acyl-CoA_Oxase/DH_mid-dom_sf"/>
</dbReference>
<keyword evidence="5" id="KW-0560">Oxidoreductase</keyword>
<dbReference type="InterPro" id="IPR017927">
    <property type="entry name" value="FAD-bd_FR_type"/>
</dbReference>
<dbReference type="KEGG" id="hazt:108668702"/>
<dbReference type="Pfam" id="PF00970">
    <property type="entry name" value="FAD_binding_6"/>
    <property type="match status" value="1"/>
</dbReference>
<keyword evidence="3 6" id="KW-0285">Flavoprotein</keyword>
<dbReference type="GeneID" id="108668702"/>
<dbReference type="Pfam" id="PF00441">
    <property type="entry name" value="Acyl-CoA_dh_1"/>
    <property type="match status" value="1"/>
</dbReference>
<gene>
    <name evidence="9" type="primary">LOC108668702</name>
</gene>
<dbReference type="SUPFAM" id="SSF63380">
    <property type="entry name" value="Riboflavin synthase domain-like"/>
    <property type="match status" value="1"/>
</dbReference>
<dbReference type="SUPFAM" id="SSF52343">
    <property type="entry name" value="Ferredoxin reductase-like, C-terminal NADP-linked domain"/>
    <property type="match status" value="1"/>
</dbReference>
<dbReference type="SUPFAM" id="SSF47203">
    <property type="entry name" value="Acyl-CoA dehydrogenase C-terminal domain-like"/>
    <property type="match status" value="1"/>
</dbReference>
<evidence type="ECO:0000256" key="1">
    <source>
        <dbReference type="ARBA" id="ARBA00001974"/>
    </source>
</evidence>
<dbReference type="OrthoDB" id="432685at2759"/>
<dbReference type="Pfam" id="PF02771">
    <property type="entry name" value="Acyl-CoA_dh_N"/>
    <property type="match status" value="1"/>
</dbReference>
<accession>A0A8B7NCW4</accession>
<dbReference type="InterPro" id="IPR001433">
    <property type="entry name" value="OxRdtase_FAD/NAD-bd"/>
</dbReference>
<reference evidence="9" key="1">
    <citation type="submission" date="2025-08" db="UniProtKB">
        <authorList>
            <consortium name="RefSeq"/>
        </authorList>
    </citation>
    <scope>IDENTIFICATION</scope>
    <source>
        <tissue evidence="9">Whole organism</tissue>
    </source>
</reference>
<dbReference type="AlphaFoldDB" id="A0A8B7NCW4"/>
<dbReference type="Gene3D" id="2.40.30.10">
    <property type="entry name" value="Translation factors"/>
    <property type="match status" value="1"/>
</dbReference>
<evidence type="ECO:0000256" key="2">
    <source>
        <dbReference type="ARBA" id="ARBA00009347"/>
    </source>
</evidence>
<dbReference type="Pfam" id="PF00175">
    <property type="entry name" value="NAD_binding_1"/>
    <property type="match status" value="1"/>
</dbReference>
<feature type="domain" description="FAD-binding FR-type" evidence="7">
    <location>
        <begin position="501"/>
        <end position="605"/>
    </location>
</feature>